<gene>
    <name evidence="1" type="ORF">DARMORV10_C09P23690.1</name>
</gene>
<reference evidence="1" key="1">
    <citation type="submission" date="2021-01" db="EMBL/GenBank/DDBJ databases">
        <authorList>
            <consortium name="Genoscope - CEA"/>
            <person name="William W."/>
        </authorList>
    </citation>
    <scope>NUCLEOTIDE SEQUENCE</scope>
</reference>
<accession>A0A816IQD2</accession>
<dbReference type="Proteomes" id="UP001295469">
    <property type="component" value="Chromosome C09"/>
</dbReference>
<dbReference type="EMBL" id="HG994373">
    <property type="protein sequence ID" value="CAF1727599.1"/>
    <property type="molecule type" value="Genomic_DNA"/>
</dbReference>
<sequence length="45" mass="5326">MLYSGVKHMIITEIRRPHVITIYYCVCGKVTLSLVSIRKIYNLWL</sequence>
<proteinExistence type="predicted"/>
<evidence type="ECO:0000313" key="1">
    <source>
        <dbReference type="EMBL" id="CAF1727599.1"/>
    </source>
</evidence>
<protein>
    <submittedName>
        <fullName evidence="1">(rape) hypothetical protein</fullName>
    </submittedName>
</protein>
<organism evidence="1">
    <name type="scientific">Brassica napus</name>
    <name type="common">Rape</name>
    <dbReference type="NCBI Taxonomy" id="3708"/>
    <lineage>
        <taxon>Eukaryota</taxon>
        <taxon>Viridiplantae</taxon>
        <taxon>Streptophyta</taxon>
        <taxon>Embryophyta</taxon>
        <taxon>Tracheophyta</taxon>
        <taxon>Spermatophyta</taxon>
        <taxon>Magnoliopsida</taxon>
        <taxon>eudicotyledons</taxon>
        <taxon>Gunneridae</taxon>
        <taxon>Pentapetalae</taxon>
        <taxon>rosids</taxon>
        <taxon>malvids</taxon>
        <taxon>Brassicales</taxon>
        <taxon>Brassicaceae</taxon>
        <taxon>Brassiceae</taxon>
        <taxon>Brassica</taxon>
    </lineage>
</organism>
<dbReference type="AlphaFoldDB" id="A0A816IQD2"/>
<name>A0A816IQD2_BRANA</name>